<accession>A0A1X7S786</accession>
<evidence type="ECO:0000256" key="1">
    <source>
        <dbReference type="SAM" id="MobiDB-lite"/>
    </source>
</evidence>
<feature type="region of interest" description="Disordered" evidence="1">
    <location>
        <begin position="1"/>
        <end position="65"/>
    </location>
</feature>
<reference evidence="2 3" key="1">
    <citation type="submission" date="2016-06" db="EMBL/GenBank/DDBJ databases">
        <authorList>
            <person name="Kjaerup R.B."/>
            <person name="Dalgaard T.S."/>
            <person name="Juul-Madsen H.R."/>
        </authorList>
    </citation>
    <scope>NUCLEOTIDE SEQUENCE [LARGE SCALE GENOMIC DNA]</scope>
</reference>
<name>A0A1X7S786_ZYMT9</name>
<dbReference type="Proteomes" id="UP000215127">
    <property type="component" value="Chromosome 12"/>
</dbReference>
<proteinExistence type="predicted"/>
<protein>
    <submittedName>
        <fullName evidence="2">Uncharacterized protein</fullName>
    </submittedName>
</protein>
<dbReference type="EMBL" id="LT853703">
    <property type="protein sequence ID" value="SMQ55553.1"/>
    <property type="molecule type" value="Genomic_DNA"/>
</dbReference>
<gene>
    <name evidence="2" type="ORF">ZT3D7_G10708</name>
</gene>
<organism evidence="2 3">
    <name type="scientific">Zymoseptoria tritici (strain ST99CH_3D7)</name>
    <dbReference type="NCBI Taxonomy" id="1276538"/>
    <lineage>
        <taxon>Eukaryota</taxon>
        <taxon>Fungi</taxon>
        <taxon>Dikarya</taxon>
        <taxon>Ascomycota</taxon>
        <taxon>Pezizomycotina</taxon>
        <taxon>Dothideomycetes</taxon>
        <taxon>Dothideomycetidae</taxon>
        <taxon>Mycosphaerellales</taxon>
        <taxon>Mycosphaerellaceae</taxon>
        <taxon>Zymoseptoria</taxon>
    </lineage>
</organism>
<evidence type="ECO:0000313" key="3">
    <source>
        <dbReference type="Proteomes" id="UP000215127"/>
    </source>
</evidence>
<evidence type="ECO:0000313" key="2">
    <source>
        <dbReference type="EMBL" id="SMQ55553.1"/>
    </source>
</evidence>
<sequence length="134" mass="15437">MAWITRPKRKALSKEEHEEKKKQAEEEKRAQEKRRQDRASAPEQSTTIGKGKAKAPMQEKLSEEEKLSNCRAWFDSWRKRVLGGNPQALAASEEQEQKGFGPTKAHFRLAYGKWDATKHFSDKPLGNEWSTVAR</sequence>
<feature type="compositionally biased region" description="Basic residues" evidence="1">
    <location>
        <begin position="1"/>
        <end position="11"/>
    </location>
</feature>
<dbReference type="AlphaFoldDB" id="A0A1X7S786"/>
<keyword evidence="3" id="KW-1185">Reference proteome</keyword>
<feature type="compositionally biased region" description="Basic and acidic residues" evidence="1">
    <location>
        <begin position="12"/>
        <end position="40"/>
    </location>
</feature>